<dbReference type="EMBL" id="JAWDGP010000205">
    <property type="protein sequence ID" value="KAK3802880.1"/>
    <property type="molecule type" value="Genomic_DNA"/>
</dbReference>
<name>A0AAE1BB53_9GAST</name>
<proteinExistence type="predicted"/>
<reference evidence="1" key="1">
    <citation type="journal article" date="2023" name="G3 (Bethesda)">
        <title>A reference genome for the long-term kleptoplast-retaining sea slug Elysia crispata morphotype clarki.</title>
        <authorList>
            <person name="Eastman K.E."/>
            <person name="Pendleton A.L."/>
            <person name="Shaikh M.A."/>
            <person name="Suttiyut T."/>
            <person name="Ogas R."/>
            <person name="Tomko P."/>
            <person name="Gavelis G."/>
            <person name="Widhalm J.R."/>
            <person name="Wisecaver J.H."/>
        </authorList>
    </citation>
    <scope>NUCLEOTIDE SEQUENCE</scope>
    <source>
        <strain evidence="1">ECLA1</strain>
    </source>
</reference>
<comment type="caution">
    <text evidence="1">The sequence shown here is derived from an EMBL/GenBank/DDBJ whole genome shotgun (WGS) entry which is preliminary data.</text>
</comment>
<organism evidence="1 2">
    <name type="scientific">Elysia crispata</name>
    <name type="common">lettuce slug</name>
    <dbReference type="NCBI Taxonomy" id="231223"/>
    <lineage>
        <taxon>Eukaryota</taxon>
        <taxon>Metazoa</taxon>
        <taxon>Spiralia</taxon>
        <taxon>Lophotrochozoa</taxon>
        <taxon>Mollusca</taxon>
        <taxon>Gastropoda</taxon>
        <taxon>Heterobranchia</taxon>
        <taxon>Euthyneura</taxon>
        <taxon>Panpulmonata</taxon>
        <taxon>Sacoglossa</taxon>
        <taxon>Placobranchoidea</taxon>
        <taxon>Plakobranchidae</taxon>
        <taxon>Elysia</taxon>
    </lineage>
</organism>
<accession>A0AAE1BB53</accession>
<protein>
    <submittedName>
        <fullName evidence="1">Uncharacterized protein</fullName>
    </submittedName>
</protein>
<dbReference type="AlphaFoldDB" id="A0AAE1BB53"/>
<keyword evidence="2" id="KW-1185">Reference proteome</keyword>
<evidence type="ECO:0000313" key="2">
    <source>
        <dbReference type="Proteomes" id="UP001283361"/>
    </source>
</evidence>
<sequence>MTPSANPVRWSSLCGAQAFLIISISHHFNILWAAQCRIPVRLRSPGNHFKEDKNGTILYRTKINVGILEALLGLSQPGTCLRRSEQEMSADSNVTPGQSAARFVYVTCARKWRAPSQVTAPRELTLPSSKSEVITKIASDTESNIKVIVEKLEIILSFPEVVSLPGRDQSARLTQAAASLGPLRMTIVGLSKDSSSKDKLSHSLALSGVYCACEWPSLAIETERDMPSTETGSLKDRLVFYQFVALQKEVRKN</sequence>
<dbReference type="Proteomes" id="UP001283361">
    <property type="component" value="Unassembled WGS sequence"/>
</dbReference>
<evidence type="ECO:0000313" key="1">
    <source>
        <dbReference type="EMBL" id="KAK3802880.1"/>
    </source>
</evidence>
<gene>
    <name evidence="1" type="ORF">RRG08_019981</name>
</gene>